<keyword evidence="5 8" id="KW-1133">Transmembrane helix</keyword>
<evidence type="ECO:0000256" key="8">
    <source>
        <dbReference type="SAM" id="Phobius"/>
    </source>
</evidence>
<dbReference type="PANTHER" id="PTHR30561:SF1">
    <property type="entry name" value="MULTIDRUG TRANSPORTER EMRE"/>
    <property type="match status" value="1"/>
</dbReference>
<dbReference type="Gene3D" id="1.10.3730.20">
    <property type="match status" value="1"/>
</dbReference>
<comment type="subcellular location">
    <subcellularLocation>
        <location evidence="1 7">Cell membrane</location>
        <topology evidence="1 7">Multi-pass membrane protein</topology>
    </subcellularLocation>
</comment>
<feature type="transmembrane region" description="Helical" evidence="8">
    <location>
        <begin position="85"/>
        <end position="105"/>
    </location>
</feature>
<name>A0ABV6JZT1_9LACO</name>
<dbReference type="InterPro" id="IPR045324">
    <property type="entry name" value="Small_multidrug_res"/>
</dbReference>
<evidence type="ECO:0000313" key="10">
    <source>
        <dbReference type="Proteomes" id="UP001589855"/>
    </source>
</evidence>
<dbReference type="Pfam" id="PF00893">
    <property type="entry name" value="Multi_Drug_Res"/>
    <property type="match status" value="1"/>
</dbReference>
<comment type="similarity">
    <text evidence="7">Belongs to the drug/metabolite transporter (DMT) superfamily. Small multidrug resistance (SMR) (TC 2.A.7.1) family.</text>
</comment>
<evidence type="ECO:0000256" key="2">
    <source>
        <dbReference type="ARBA" id="ARBA00022448"/>
    </source>
</evidence>
<evidence type="ECO:0000256" key="4">
    <source>
        <dbReference type="ARBA" id="ARBA00022692"/>
    </source>
</evidence>
<evidence type="ECO:0000256" key="5">
    <source>
        <dbReference type="ARBA" id="ARBA00022989"/>
    </source>
</evidence>
<accession>A0ABV6JZT1</accession>
<sequence>MRAWVQLVIAIGMEIIGTSLLKLSAGFSHPVIGIAGMLLYGLAIFSFSRALSRIPLSIGYAIWAGAGTAVTGLIGIMAFGEIMTGLKVVGFTAIVAGVILINAPVKERAARPTKVRRWRARYNR</sequence>
<evidence type="ECO:0000313" key="9">
    <source>
        <dbReference type="EMBL" id="MFC0422724.1"/>
    </source>
</evidence>
<keyword evidence="6 8" id="KW-0472">Membrane</keyword>
<dbReference type="InterPro" id="IPR000390">
    <property type="entry name" value="Small_drug/metabolite_transptr"/>
</dbReference>
<feature type="transmembrane region" description="Helical" evidence="8">
    <location>
        <begin position="60"/>
        <end position="79"/>
    </location>
</feature>
<gene>
    <name evidence="9" type="ORF">ACFFGS_00825</name>
</gene>
<dbReference type="RefSeq" id="WP_137646018.1">
    <property type="nucleotide sequence ID" value="NZ_BAABRM010000033.1"/>
</dbReference>
<proteinExistence type="inferred from homology"/>
<keyword evidence="4 7" id="KW-0812">Transmembrane</keyword>
<dbReference type="InterPro" id="IPR037185">
    <property type="entry name" value="EmrE-like"/>
</dbReference>
<evidence type="ECO:0000256" key="7">
    <source>
        <dbReference type="RuleBase" id="RU003942"/>
    </source>
</evidence>
<keyword evidence="2" id="KW-0813">Transport</keyword>
<keyword evidence="10" id="KW-1185">Reference proteome</keyword>
<dbReference type="EMBL" id="JBHLUK010000003">
    <property type="protein sequence ID" value="MFC0422724.1"/>
    <property type="molecule type" value="Genomic_DNA"/>
</dbReference>
<keyword evidence="3" id="KW-1003">Cell membrane</keyword>
<evidence type="ECO:0000256" key="6">
    <source>
        <dbReference type="ARBA" id="ARBA00023136"/>
    </source>
</evidence>
<protein>
    <submittedName>
        <fullName evidence="9">DMT family transporter</fullName>
    </submittedName>
</protein>
<organism evidence="9 10">
    <name type="scientific">Lactiplantibacillus plajomi</name>
    <dbReference type="NCBI Taxonomy" id="1457217"/>
    <lineage>
        <taxon>Bacteria</taxon>
        <taxon>Bacillati</taxon>
        <taxon>Bacillota</taxon>
        <taxon>Bacilli</taxon>
        <taxon>Lactobacillales</taxon>
        <taxon>Lactobacillaceae</taxon>
        <taxon>Lactiplantibacillus</taxon>
    </lineage>
</organism>
<evidence type="ECO:0000256" key="1">
    <source>
        <dbReference type="ARBA" id="ARBA00004651"/>
    </source>
</evidence>
<dbReference type="Proteomes" id="UP001589855">
    <property type="component" value="Unassembled WGS sequence"/>
</dbReference>
<evidence type="ECO:0000256" key="3">
    <source>
        <dbReference type="ARBA" id="ARBA00022475"/>
    </source>
</evidence>
<dbReference type="PANTHER" id="PTHR30561">
    <property type="entry name" value="SMR FAMILY PROTON-DEPENDENT DRUG EFFLUX TRANSPORTER SUGE"/>
    <property type="match status" value="1"/>
</dbReference>
<feature type="transmembrane region" description="Helical" evidence="8">
    <location>
        <begin position="31"/>
        <end position="48"/>
    </location>
</feature>
<dbReference type="SUPFAM" id="SSF103481">
    <property type="entry name" value="Multidrug resistance efflux transporter EmrE"/>
    <property type="match status" value="1"/>
</dbReference>
<feature type="transmembrane region" description="Helical" evidence="8">
    <location>
        <begin position="7"/>
        <end position="25"/>
    </location>
</feature>
<comment type="caution">
    <text evidence="9">The sequence shown here is derived from an EMBL/GenBank/DDBJ whole genome shotgun (WGS) entry which is preliminary data.</text>
</comment>
<reference evidence="9 10" key="1">
    <citation type="submission" date="2024-09" db="EMBL/GenBank/DDBJ databases">
        <authorList>
            <person name="Sun Q."/>
            <person name="Mori K."/>
        </authorList>
    </citation>
    <scope>NUCLEOTIDE SEQUENCE [LARGE SCALE GENOMIC DNA]</scope>
    <source>
        <strain evidence="9 10">TBRC 4575</strain>
    </source>
</reference>